<name>A0AA39DTX0_VITRO</name>
<sequence length="97" mass="11002">MEEKGVFGIEAERLPQFEGTSEVRDCLARYGAVKANKLNRPRDELGEIVTEIRKGAHTQYLTYPSPSSLLSSSLLSNLPHLTNIFHYLVTSHYPFHK</sequence>
<comment type="caution">
    <text evidence="1">The sequence shown here is derived from an EMBL/GenBank/DDBJ whole genome shotgun (WGS) entry which is preliminary data.</text>
</comment>
<accession>A0AA39DTX0</accession>
<organism evidence="1 2">
    <name type="scientific">Vitis rotundifolia</name>
    <name type="common">Muscadine grape</name>
    <dbReference type="NCBI Taxonomy" id="103349"/>
    <lineage>
        <taxon>Eukaryota</taxon>
        <taxon>Viridiplantae</taxon>
        <taxon>Streptophyta</taxon>
        <taxon>Embryophyta</taxon>
        <taxon>Tracheophyta</taxon>
        <taxon>Spermatophyta</taxon>
        <taxon>Magnoliopsida</taxon>
        <taxon>eudicotyledons</taxon>
        <taxon>Gunneridae</taxon>
        <taxon>Pentapetalae</taxon>
        <taxon>rosids</taxon>
        <taxon>Vitales</taxon>
        <taxon>Vitaceae</taxon>
        <taxon>Viteae</taxon>
        <taxon>Vitis</taxon>
    </lineage>
</organism>
<dbReference type="AlphaFoldDB" id="A0AA39DTX0"/>
<dbReference type="Proteomes" id="UP001168098">
    <property type="component" value="Unassembled WGS sequence"/>
</dbReference>
<protein>
    <submittedName>
        <fullName evidence="1">Uncharacterized protein</fullName>
    </submittedName>
</protein>
<evidence type="ECO:0000313" key="2">
    <source>
        <dbReference type="Proteomes" id="UP001168098"/>
    </source>
</evidence>
<proteinExistence type="predicted"/>
<keyword evidence="2" id="KW-1185">Reference proteome</keyword>
<dbReference type="EMBL" id="JARBHA010000008">
    <property type="protein sequence ID" value="KAJ9695440.1"/>
    <property type="molecule type" value="Genomic_DNA"/>
</dbReference>
<evidence type="ECO:0000313" key="1">
    <source>
        <dbReference type="EMBL" id="KAJ9695440.1"/>
    </source>
</evidence>
<reference evidence="1 2" key="1">
    <citation type="journal article" date="2023" name="BMC Biotechnol.">
        <title>Vitis rotundifolia cv Carlos genome sequencing.</title>
        <authorList>
            <person name="Huff M."/>
            <person name="Hulse-Kemp A."/>
            <person name="Scheffler B."/>
            <person name="Youngblood R."/>
            <person name="Simpson S."/>
            <person name="Babiker E."/>
            <person name="Staton M."/>
        </authorList>
    </citation>
    <scope>NUCLEOTIDE SEQUENCE [LARGE SCALE GENOMIC DNA]</scope>
    <source>
        <tissue evidence="1">Leaf</tissue>
    </source>
</reference>
<gene>
    <name evidence="1" type="ORF">PVL29_010755</name>
</gene>